<evidence type="ECO:0000313" key="2">
    <source>
        <dbReference type="EMBL" id="TWT90057.1"/>
    </source>
</evidence>
<feature type="compositionally biased region" description="Basic and acidic residues" evidence="1">
    <location>
        <begin position="49"/>
        <end position="58"/>
    </location>
</feature>
<gene>
    <name evidence="2" type="ORF">Mal64_04400</name>
</gene>
<dbReference type="Proteomes" id="UP000315440">
    <property type="component" value="Unassembled WGS sequence"/>
</dbReference>
<dbReference type="RefSeq" id="WP_146396389.1">
    <property type="nucleotide sequence ID" value="NZ_SJPQ01000001.1"/>
</dbReference>
<name>A0A5C5ZST9_9BACT</name>
<feature type="compositionally biased region" description="Acidic residues" evidence="1">
    <location>
        <begin position="60"/>
        <end position="72"/>
    </location>
</feature>
<feature type="region of interest" description="Disordered" evidence="1">
    <location>
        <begin position="49"/>
        <end position="72"/>
    </location>
</feature>
<reference evidence="2 3" key="1">
    <citation type="submission" date="2019-02" db="EMBL/GenBank/DDBJ databases">
        <title>Deep-cultivation of Planctomycetes and their phenomic and genomic characterization uncovers novel biology.</title>
        <authorList>
            <person name="Wiegand S."/>
            <person name="Jogler M."/>
            <person name="Boedeker C."/>
            <person name="Pinto D."/>
            <person name="Vollmers J."/>
            <person name="Rivas-Marin E."/>
            <person name="Kohn T."/>
            <person name="Peeters S.H."/>
            <person name="Heuer A."/>
            <person name="Rast P."/>
            <person name="Oberbeckmann S."/>
            <person name="Bunk B."/>
            <person name="Jeske O."/>
            <person name="Meyerdierks A."/>
            <person name="Storesund J.E."/>
            <person name="Kallscheuer N."/>
            <person name="Luecker S."/>
            <person name="Lage O.M."/>
            <person name="Pohl T."/>
            <person name="Merkel B.J."/>
            <person name="Hornburger P."/>
            <person name="Mueller R.-W."/>
            <person name="Bruemmer F."/>
            <person name="Labrenz M."/>
            <person name="Spormann A.M."/>
            <person name="Op Den Camp H."/>
            <person name="Overmann J."/>
            <person name="Amann R."/>
            <person name="Jetten M.S.M."/>
            <person name="Mascher T."/>
            <person name="Medema M.H."/>
            <person name="Devos D.P."/>
            <person name="Kaster A.-K."/>
            <person name="Ovreas L."/>
            <person name="Rohde M."/>
            <person name="Galperin M.Y."/>
            <person name="Jogler C."/>
        </authorList>
    </citation>
    <scope>NUCLEOTIDE SEQUENCE [LARGE SCALE GENOMIC DNA]</scope>
    <source>
        <strain evidence="2 3">Mal64</strain>
    </source>
</reference>
<sequence length="72" mass="7856">MRALLIVALLAVVLALIGWVTFYVGPDRTGVDVDTQRIEQDISGLKDSAEQLGDRFTENNEVEPDVEAGVEP</sequence>
<accession>A0A5C5ZST9</accession>
<proteinExistence type="predicted"/>
<comment type="caution">
    <text evidence="2">The sequence shown here is derived from an EMBL/GenBank/DDBJ whole genome shotgun (WGS) entry which is preliminary data.</text>
</comment>
<keyword evidence="3" id="KW-1185">Reference proteome</keyword>
<dbReference type="AlphaFoldDB" id="A0A5C5ZST9"/>
<evidence type="ECO:0000313" key="3">
    <source>
        <dbReference type="Proteomes" id="UP000315440"/>
    </source>
</evidence>
<dbReference type="EMBL" id="SJPQ01000001">
    <property type="protein sequence ID" value="TWT90057.1"/>
    <property type="molecule type" value="Genomic_DNA"/>
</dbReference>
<evidence type="ECO:0000256" key="1">
    <source>
        <dbReference type="SAM" id="MobiDB-lite"/>
    </source>
</evidence>
<organism evidence="2 3">
    <name type="scientific">Pseudobythopirellula maris</name>
    <dbReference type="NCBI Taxonomy" id="2527991"/>
    <lineage>
        <taxon>Bacteria</taxon>
        <taxon>Pseudomonadati</taxon>
        <taxon>Planctomycetota</taxon>
        <taxon>Planctomycetia</taxon>
        <taxon>Pirellulales</taxon>
        <taxon>Lacipirellulaceae</taxon>
        <taxon>Pseudobythopirellula</taxon>
    </lineage>
</organism>
<protein>
    <submittedName>
        <fullName evidence="2">Uncharacterized protein</fullName>
    </submittedName>
</protein>